<name>A0A0B7ARA7_9EUPU</name>
<organism evidence="1">
    <name type="scientific">Arion vulgaris</name>
    <dbReference type="NCBI Taxonomy" id="1028688"/>
    <lineage>
        <taxon>Eukaryota</taxon>
        <taxon>Metazoa</taxon>
        <taxon>Spiralia</taxon>
        <taxon>Lophotrochozoa</taxon>
        <taxon>Mollusca</taxon>
        <taxon>Gastropoda</taxon>
        <taxon>Heterobranchia</taxon>
        <taxon>Euthyneura</taxon>
        <taxon>Panpulmonata</taxon>
        <taxon>Eupulmonata</taxon>
        <taxon>Stylommatophora</taxon>
        <taxon>Helicina</taxon>
        <taxon>Arionoidea</taxon>
        <taxon>Arionidae</taxon>
        <taxon>Arion</taxon>
    </lineage>
</organism>
<proteinExistence type="predicted"/>
<protein>
    <submittedName>
        <fullName evidence="1">Uncharacterized protein</fullName>
    </submittedName>
</protein>
<accession>A0A0B7ARA7</accession>
<sequence length="55" mass="6554">MGRNLTEHVLLNCPQQSNIRHKLQPTYTRFEEKLYGGTEIMNQTADYIREFEILL</sequence>
<dbReference type="AlphaFoldDB" id="A0A0B7ARA7"/>
<dbReference type="EMBL" id="HACG01036699">
    <property type="protein sequence ID" value="CEK83564.1"/>
    <property type="molecule type" value="Transcribed_RNA"/>
</dbReference>
<gene>
    <name evidence="1" type="primary">ORF137705</name>
</gene>
<reference evidence="1" key="1">
    <citation type="submission" date="2014-12" db="EMBL/GenBank/DDBJ databases">
        <title>Insight into the proteome of Arion vulgaris.</title>
        <authorList>
            <person name="Aradska J."/>
            <person name="Bulat T."/>
            <person name="Smidak R."/>
            <person name="Sarate P."/>
            <person name="Gangsoo J."/>
            <person name="Sialana F."/>
            <person name="Bilban M."/>
            <person name="Lubec G."/>
        </authorList>
    </citation>
    <scope>NUCLEOTIDE SEQUENCE</scope>
    <source>
        <tissue evidence="1">Skin</tissue>
    </source>
</reference>
<evidence type="ECO:0000313" key="1">
    <source>
        <dbReference type="EMBL" id="CEK83564.1"/>
    </source>
</evidence>